<dbReference type="PANTHER" id="PTHR13062">
    <property type="entry name" value="COLLAGENASE"/>
    <property type="match status" value="1"/>
</dbReference>
<feature type="chain" id="PRO_5047487796" evidence="10">
    <location>
        <begin position="24"/>
        <end position="317"/>
    </location>
</feature>
<dbReference type="GO" id="GO:0004222">
    <property type="term" value="F:metalloendopeptidase activity"/>
    <property type="evidence" value="ECO:0007669"/>
    <property type="project" value="UniProtKB-EC"/>
</dbReference>
<proteinExistence type="predicted"/>
<feature type="signal peptide" evidence="10">
    <location>
        <begin position="1"/>
        <end position="23"/>
    </location>
</feature>
<comment type="subcellular location">
    <subcellularLocation>
        <location evidence="2">Secreted</location>
    </subcellularLocation>
</comment>
<evidence type="ECO:0000256" key="6">
    <source>
        <dbReference type="ARBA" id="ARBA00022729"/>
    </source>
</evidence>
<dbReference type="InterPro" id="IPR002169">
    <property type="entry name" value="Peptidase_M9A/M9B"/>
</dbReference>
<keyword evidence="5" id="KW-0479">Metal-binding</keyword>
<keyword evidence="4" id="KW-0645">Protease</keyword>
<evidence type="ECO:0000256" key="4">
    <source>
        <dbReference type="ARBA" id="ARBA00022670"/>
    </source>
</evidence>
<evidence type="ECO:0000256" key="1">
    <source>
        <dbReference type="ARBA" id="ARBA00001947"/>
    </source>
</evidence>
<evidence type="ECO:0000313" key="11">
    <source>
        <dbReference type="EMBL" id="MBT1445760.1"/>
    </source>
</evidence>
<evidence type="ECO:0000256" key="9">
    <source>
        <dbReference type="ARBA" id="ARBA00023049"/>
    </source>
</evidence>
<gene>
    <name evidence="11" type="ORF">KJI95_14700</name>
</gene>
<accession>A0ABS5V737</accession>
<keyword evidence="8" id="KW-0862">Zinc</keyword>
<evidence type="ECO:0000256" key="3">
    <source>
        <dbReference type="ARBA" id="ARBA00022525"/>
    </source>
</evidence>
<name>A0ABS5V737_9GAMM</name>
<evidence type="ECO:0000256" key="7">
    <source>
        <dbReference type="ARBA" id="ARBA00022801"/>
    </source>
</evidence>
<dbReference type="Gene3D" id="1.10.390.20">
    <property type="match status" value="1"/>
</dbReference>
<organism evidence="11 12">
    <name type="scientific">Shewanella jiangmenensis</name>
    <dbReference type="NCBI Taxonomy" id="2837387"/>
    <lineage>
        <taxon>Bacteria</taxon>
        <taxon>Pseudomonadati</taxon>
        <taxon>Pseudomonadota</taxon>
        <taxon>Gammaproteobacteria</taxon>
        <taxon>Alteromonadales</taxon>
        <taxon>Shewanellaceae</taxon>
        <taxon>Shewanella</taxon>
    </lineage>
</organism>
<keyword evidence="12" id="KW-1185">Reference proteome</keyword>
<dbReference type="PANTHER" id="PTHR13062:SF9">
    <property type="entry name" value="MICROBIAL COLLAGENASE"/>
    <property type="match status" value="1"/>
</dbReference>
<protein>
    <submittedName>
        <fullName evidence="11">Collagenase</fullName>
        <ecNumber evidence="11">3.4.24.3</ecNumber>
    </submittedName>
</protein>
<dbReference type="RefSeq" id="WP_214507960.1">
    <property type="nucleotide sequence ID" value="NZ_JAHEPS010000006.1"/>
</dbReference>
<dbReference type="EMBL" id="JAHEPS010000006">
    <property type="protein sequence ID" value="MBT1445760.1"/>
    <property type="molecule type" value="Genomic_DNA"/>
</dbReference>
<evidence type="ECO:0000256" key="2">
    <source>
        <dbReference type="ARBA" id="ARBA00004613"/>
    </source>
</evidence>
<keyword evidence="9" id="KW-0482">Metalloprotease</keyword>
<evidence type="ECO:0000313" key="12">
    <source>
        <dbReference type="Proteomes" id="UP001195903"/>
    </source>
</evidence>
<dbReference type="Gene3D" id="3.40.30.160">
    <property type="entry name" value="Collagenase ColT, N-terminal domain"/>
    <property type="match status" value="1"/>
</dbReference>
<comment type="caution">
    <text evidence="11">The sequence shown here is derived from an EMBL/GenBank/DDBJ whole genome shotgun (WGS) entry which is preliminary data.</text>
</comment>
<keyword evidence="6 10" id="KW-0732">Signal</keyword>
<dbReference type="PRINTS" id="PR00931">
    <property type="entry name" value="MICOLLPTASE"/>
</dbReference>
<evidence type="ECO:0000256" key="10">
    <source>
        <dbReference type="SAM" id="SignalP"/>
    </source>
</evidence>
<dbReference type="Proteomes" id="UP001195903">
    <property type="component" value="Unassembled WGS sequence"/>
</dbReference>
<evidence type="ECO:0000256" key="5">
    <source>
        <dbReference type="ARBA" id="ARBA00022723"/>
    </source>
</evidence>
<sequence length="317" mass="35805">MHPHSSRLSAALLLALLSSLSMAADAKGRPGTGPTEPADPDVVLPVRVACSATINLWAQDMTDPQVADTCAQLSSQETDFHQRMQTFGTPVADDDNDSLRVVVFDDYTQYDKYGYELFNINTNNGGIYIEGNPAAPGNQASFYAHEADWLRPEFQIWNLRHEYIHYLEGRFVSYGGFNFYPDSMVWWAEGLAEYLSLGSNNASAVNLALSTRAARRPTLSSIFSTSYRDGTDKVYRWSDLAVRFLFERHQAELLAMTEHLKHNDFTGYKAALNDFAANYQGEFSSWIDTLQTQVLTFTDSQREQMLLKHSEQKGRHR</sequence>
<dbReference type="EC" id="3.4.24.3" evidence="11"/>
<keyword evidence="3" id="KW-0964">Secreted</keyword>
<keyword evidence="7 11" id="KW-0378">Hydrolase</keyword>
<comment type="cofactor">
    <cofactor evidence="1">
        <name>Zn(2+)</name>
        <dbReference type="ChEBI" id="CHEBI:29105"/>
    </cofactor>
</comment>
<dbReference type="Pfam" id="PF01752">
    <property type="entry name" value="Peptidase_M9"/>
    <property type="match status" value="1"/>
</dbReference>
<evidence type="ECO:0000256" key="8">
    <source>
        <dbReference type="ARBA" id="ARBA00022833"/>
    </source>
</evidence>
<reference evidence="11 12" key="1">
    <citation type="submission" date="2021-05" db="EMBL/GenBank/DDBJ databases">
        <title>Shewanella sp. JM162201.</title>
        <authorList>
            <person name="Xu S."/>
            <person name="Li A."/>
        </authorList>
    </citation>
    <scope>NUCLEOTIDE SEQUENCE [LARGE SCALE GENOMIC DNA]</scope>
    <source>
        <strain evidence="11 12">JM162201</strain>
    </source>
</reference>